<evidence type="ECO:0000313" key="9">
    <source>
        <dbReference type="Proteomes" id="UP000002624"/>
    </source>
</evidence>
<evidence type="ECO:0000256" key="6">
    <source>
        <dbReference type="ARBA" id="ARBA00023136"/>
    </source>
</evidence>
<protein>
    <submittedName>
        <fullName evidence="8">Uncharacterized protein</fullName>
    </submittedName>
</protein>
<dbReference type="STRING" id="544712.C6H2R9"/>
<dbReference type="GO" id="GO:0005789">
    <property type="term" value="C:endoplasmic reticulum membrane"/>
    <property type="evidence" value="ECO:0007669"/>
    <property type="project" value="TreeGrafter"/>
</dbReference>
<comment type="similarity">
    <text evidence="7">Belongs to the YOS1 family.</text>
</comment>
<dbReference type="AlphaFoldDB" id="C6H2R9"/>
<dbReference type="GO" id="GO:0000139">
    <property type="term" value="C:Golgi membrane"/>
    <property type="evidence" value="ECO:0007669"/>
    <property type="project" value="TreeGrafter"/>
</dbReference>
<keyword evidence="2" id="KW-0813">Transport</keyword>
<dbReference type="HOGENOM" id="CLU_1454003_0_0_1"/>
<keyword evidence="4" id="KW-0653">Protein transport</keyword>
<name>C6H2R9_AJECH</name>
<dbReference type="InterPro" id="IPR013880">
    <property type="entry name" value="Yos1"/>
</dbReference>
<evidence type="ECO:0000256" key="2">
    <source>
        <dbReference type="ARBA" id="ARBA00022448"/>
    </source>
</evidence>
<comment type="subcellular location">
    <subcellularLocation>
        <location evidence="1">Membrane</location>
    </subcellularLocation>
</comment>
<dbReference type="GO" id="GO:0030134">
    <property type="term" value="C:COPII-coated ER to Golgi transport vesicle"/>
    <property type="evidence" value="ECO:0007669"/>
    <property type="project" value="TreeGrafter"/>
</dbReference>
<dbReference type="EMBL" id="GG692419">
    <property type="protein sequence ID" value="EER45422.1"/>
    <property type="molecule type" value="Genomic_DNA"/>
</dbReference>
<dbReference type="OrthoDB" id="15356at2759"/>
<keyword evidence="5" id="KW-1133">Transmembrane helix</keyword>
<dbReference type="OMA" id="FNISIPC"/>
<evidence type="ECO:0000256" key="5">
    <source>
        <dbReference type="ARBA" id="ARBA00022989"/>
    </source>
</evidence>
<dbReference type="Pfam" id="PF08571">
    <property type="entry name" value="Yos1"/>
    <property type="match status" value="1"/>
</dbReference>
<keyword evidence="3" id="KW-0812">Transmembrane</keyword>
<evidence type="ECO:0000313" key="8">
    <source>
        <dbReference type="EMBL" id="EER45422.1"/>
    </source>
</evidence>
<dbReference type="VEuPathDB" id="FungiDB:HCDG_01001"/>
<evidence type="ECO:0000256" key="1">
    <source>
        <dbReference type="ARBA" id="ARBA00004370"/>
    </source>
</evidence>
<reference evidence="9" key="1">
    <citation type="submission" date="2009-05" db="EMBL/GenBank/DDBJ databases">
        <title>The genome sequence of Ajellomyces capsulatus strain H143.</title>
        <authorList>
            <person name="Champion M."/>
            <person name="Cuomo C.A."/>
            <person name="Ma L.-J."/>
            <person name="Henn M.R."/>
            <person name="Sil A."/>
            <person name="Goldman B."/>
            <person name="Young S.K."/>
            <person name="Kodira C.D."/>
            <person name="Zeng Q."/>
            <person name="Koehrsen M."/>
            <person name="Alvarado L."/>
            <person name="Berlin A.M."/>
            <person name="Borenstein D."/>
            <person name="Chen Z."/>
            <person name="Engels R."/>
            <person name="Freedman E."/>
            <person name="Gellesch M."/>
            <person name="Goldberg J."/>
            <person name="Griggs A."/>
            <person name="Gujja S."/>
            <person name="Heiman D.I."/>
            <person name="Hepburn T.A."/>
            <person name="Howarth C."/>
            <person name="Jen D."/>
            <person name="Larson L."/>
            <person name="Lewis B."/>
            <person name="Mehta T."/>
            <person name="Park D."/>
            <person name="Pearson M."/>
            <person name="Roberts A."/>
            <person name="Saif S."/>
            <person name="Shea T.D."/>
            <person name="Shenoy N."/>
            <person name="Sisk P."/>
            <person name="Stolte C."/>
            <person name="Sykes S."/>
            <person name="Walk T."/>
            <person name="White J."/>
            <person name="Yandava C."/>
            <person name="Klein B."/>
            <person name="McEwen J.G."/>
            <person name="Puccia R."/>
            <person name="Goldman G.H."/>
            <person name="Felipe M.S."/>
            <person name="Nino-Vega G."/>
            <person name="San-Blas G."/>
            <person name="Taylor J.W."/>
            <person name="Mendoza L."/>
            <person name="Galagan J.E."/>
            <person name="Nusbaum C."/>
            <person name="Birren B.W."/>
        </authorList>
    </citation>
    <scope>NUCLEOTIDE SEQUENCE [LARGE SCALE GENOMIC DNA]</scope>
    <source>
        <strain evidence="9">H143</strain>
    </source>
</reference>
<evidence type="ECO:0000256" key="7">
    <source>
        <dbReference type="ARBA" id="ARBA00024203"/>
    </source>
</evidence>
<dbReference type="PANTHER" id="PTHR15858">
    <property type="entry name" value="IMMEDIATE EARLY RESPONSE 3-INTERACTING PROTEIN 1"/>
    <property type="match status" value="1"/>
</dbReference>
<gene>
    <name evidence="8" type="ORF">HCDG_01001</name>
</gene>
<evidence type="ECO:0000256" key="3">
    <source>
        <dbReference type="ARBA" id="ARBA00022692"/>
    </source>
</evidence>
<dbReference type="PANTHER" id="PTHR15858:SF0">
    <property type="entry name" value="IMMEDIATE EARLY RESPONSE 3-INTERACTING PROTEIN 1"/>
    <property type="match status" value="1"/>
</dbReference>
<dbReference type="Proteomes" id="UP000002624">
    <property type="component" value="Unassembled WGS sequence"/>
</dbReference>
<sequence length="186" mass="20577">MFLFGLGKLIYTTYRLISLAWDSTQQYIFLLKEGNNGLTQDSCFAVIVLIINAIAILSEDRFLARIGWGRTQYDPGFGAAVPDNTSIKAKSVNLIASVRTVMRISTLAISANFTYIPSFITPAAERIQNKYFNISIPCTYTDLRTPVGSISTMKSCLRGMRLASGKSHPSLIGHWKDTCEEGQSGY</sequence>
<evidence type="ECO:0000256" key="4">
    <source>
        <dbReference type="ARBA" id="ARBA00022927"/>
    </source>
</evidence>
<accession>C6H2R9</accession>
<proteinExistence type="inferred from homology"/>
<organism evidence="8 9">
    <name type="scientific">Ajellomyces capsulatus (strain H143)</name>
    <name type="common">Darling's disease fungus</name>
    <name type="synonym">Histoplasma capsulatum</name>
    <dbReference type="NCBI Taxonomy" id="544712"/>
    <lineage>
        <taxon>Eukaryota</taxon>
        <taxon>Fungi</taxon>
        <taxon>Dikarya</taxon>
        <taxon>Ascomycota</taxon>
        <taxon>Pezizomycotina</taxon>
        <taxon>Eurotiomycetes</taxon>
        <taxon>Eurotiomycetidae</taxon>
        <taxon>Onygenales</taxon>
        <taxon>Ajellomycetaceae</taxon>
        <taxon>Histoplasma</taxon>
    </lineage>
</organism>
<dbReference type="GO" id="GO:0015031">
    <property type="term" value="P:protein transport"/>
    <property type="evidence" value="ECO:0007669"/>
    <property type="project" value="UniProtKB-KW"/>
</dbReference>
<dbReference type="GO" id="GO:0006888">
    <property type="term" value="P:endoplasmic reticulum to Golgi vesicle-mediated transport"/>
    <property type="evidence" value="ECO:0007669"/>
    <property type="project" value="TreeGrafter"/>
</dbReference>
<keyword evidence="6" id="KW-0472">Membrane</keyword>